<comment type="caution">
    <text evidence="2">The sequence shown here is derived from an EMBL/GenBank/DDBJ whole genome shotgun (WGS) entry which is preliminary data.</text>
</comment>
<proteinExistence type="predicted"/>
<dbReference type="EMBL" id="JAXCGZ010015121">
    <property type="protein sequence ID" value="KAK7071193.1"/>
    <property type="molecule type" value="Genomic_DNA"/>
</dbReference>
<evidence type="ECO:0000256" key="1">
    <source>
        <dbReference type="SAM" id="MobiDB-lite"/>
    </source>
</evidence>
<evidence type="ECO:0000313" key="3">
    <source>
        <dbReference type="Proteomes" id="UP001381693"/>
    </source>
</evidence>
<organism evidence="2 3">
    <name type="scientific">Halocaridina rubra</name>
    <name type="common">Hawaiian red shrimp</name>
    <dbReference type="NCBI Taxonomy" id="373956"/>
    <lineage>
        <taxon>Eukaryota</taxon>
        <taxon>Metazoa</taxon>
        <taxon>Ecdysozoa</taxon>
        <taxon>Arthropoda</taxon>
        <taxon>Crustacea</taxon>
        <taxon>Multicrustacea</taxon>
        <taxon>Malacostraca</taxon>
        <taxon>Eumalacostraca</taxon>
        <taxon>Eucarida</taxon>
        <taxon>Decapoda</taxon>
        <taxon>Pleocyemata</taxon>
        <taxon>Caridea</taxon>
        <taxon>Atyoidea</taxon>
        <taxon>Atyidae</taxon>
        <taxon>Halocaridina</taxon>
    </lineage>
</organism>
<accession>A0AAN8WZ27</accession>
<reference evidence="2 3" key="1">
    <citation type="submission" date="2023-11" db="EMBL/GenBank/DDBJ databases">
        <title>Halocaridina rubra genome assembly.</title>
        <authorList>
            <person name="Smith C."/>
        </authorList>
    </citation>
    <scope>NUCLEOTIDE SEQUENCE [LARGE SCALE GENOMIC DNA]</scope>
    <source>
        <strain evidence="2">EP-1</strain>
        <tissue evidence="2">Whole</tissue>
    </source>
</reference>
<protein>
    <submittedName>
        <fullName evidence="2">Uncharacterized protein</fullName>
    </submittedName>
</protein>
<dbReference type="Proteomes" id="UP001381693">
    <property type="component" value="Unassembled WGS sequence"/>
</dbReference>
<dbReference type="AlphaFoldDB" id="A0AAN8WZ27"/>
<name>A0AAN8WZ27_HALRR</name>
<evidence type="ECO:0000313" key="2">
    <source>
        <dbReference type="EMBL" id="KAK7071193.1"/>
    </source>
</evidence>
<feature type="non-terminal residue" evidence="2">
    <location>
        <position position="1"/>
    </location>
</feature>
<feature type="region of interest" description="Disordered" evidence="1">
    <location>
        <begin position="33"/>
        <end position="52"/>
    </location>
</feature>
<sequence length="52" mass="5513">AVLPLEVRWGCDGEPFALRTALGWTVQGAFAAQGHNGNGDDPHCHSRAAKIN</sequence>
<keyword evidence="3" id="KW-1185">Reference proteome</keyword>
<gene>
    <name evidence="2" type="ORF">SK128_006718</name>
</gene>